<gene>
    <name evidence="1" type="ORF">PBRASI_LOCUS9112</name>
</gene>
<evidence type="ECO:0000313" key="1">
    <source>
        <dbReference type="EMBL" id="CAG8628403.1"/>
    </source>
</evidence>
<protein>
    <submittedName>
        <fullName evidence="1">3361_t:CDS:1</fullName>
    </submittedName>
</protein>
<dbReference type="EMBL" id="CAJVPI010001843">
    <property type="protein sequence ID" value="CAG8628403.1"/>
    <property type="molecule type" value="Genomic_DNA"/>
</dbReference>
<name>A0A9N9DAB1_9GLOM</name>
<dbReference type="Proteomes" id="UP000789739">
    <property type="component" value="Unassembled WGS sequence"/>
</dbReference>
<dbReference type="AlphaFoldDB" id="A0A9N9DAB1"/>
<comment type="caution">
    <text evidence="1">The sequence shown here is derived from an EMBL/GenBank/DDBJ whole genome shotgun (WGS) entry which is preliminary data.</text>
</comment>
<sequence length="204" mass="23143">MITKYQIKTQEEKQQQLISLAEEIIDEYINTSACQFNKLIDFKLKKQCLEYLTSTETSLKNTNKLTPTSDADVIQKELSDNGNISKKTNEITEERYGNSAITAVNVEVPNHLETSDKEMGKKRETILPTPQMRGKVSKGTEKKKINHGGKDPVRIFIHEINPILWSDVVKGKNVVFSPTPNDSEEETAEYYVTQTQKCSCCHGK</sequence>
<keyword evidence="2" id="KW-1185">Reference proteome</keyword>
<reference evidence="1" key="1">
    <citation type="submission" date="2021-06" db="EMBL/GenBank/DDBJ databases">
        <authorList>
            <person name="Kallberg Y."/>
            <person name="Tangrot J."/>
            <person name="Rosling A."/>
        </authorList>
    </citation>
    <scope>NUCLEOTIDE SEQUENCE</scope>
    <source>
        <strain evidence="1">BR232B</strain>
    </source>
</reference>
<accession>A0A9N9DAB1</accession>
<proteinExistence type="predicted"/>
<organism evidence="1 2">
    <name type="scientific">Paraglomus brasilianum</name>
    <dbReference type="NCBI Taxonomy" id="144538"/>
    <lineage>
        <taxon>Eukaryota</taxon>
        <taxon>Fungi</taxon>
        <taxon>Fungi incertae sedis</taxon>
        <taxon>Mucoromycota</taxon>
        <taxon>Glomeromycotina</taxon>
        <taxon>Glomeromycetes</taxon>
        <taxon>Paraglomerales</taxon>
        <taxon>Paraglomeraceae</taxon>
        <taxon>Paraglomus</taxon>
    </lineage>
</organism>
<evidence type="ECO:0000313" key="2">
    <source>
        <dbReference type="Proteomes" id="UP000789739"/>
    </source>
</evidence>